<evidence type="ECO:0000259" key="1">
    <source>
        <dbReference type="Pfam" id="PF00078"/>
    </source>
</evidence>
<dbReference type="Pfam" id="PF00078">
    <property type="entry name" value="RVT_1"/>
    <property type="match status" value="1"/>
</dbReference>
<gene>
    <name evidence="3" type="primary">LOC106818826</name>
</gene>
<sequence>MYENTSAVVITPEGETDAFNIDTGVLQGNPLARFLFIICLNYALRTSITESDGLTLKQRRSRRHPADVLADLDYADDIALLENSIEAAQYLLIRVEKACQDVGLFLNAPKTKYMHLNSSTEDRLHVSDGSDIELVGDFKYLGGNTDSSMRIAQSWRALHSL</sequence>
<keyword evidence="2" id="KW-1185">Reference proteome</keyword>
<name>A0ABM1F3G4_PRICU</name>
<dbReference type="RefSeq" id="XP_014678985.1">
    <property type="nucleotide sequence ID" value="XM_014823499.1"/>
</dbReference>
<feature type="domain" description="Reverse transcriptase" evidence="1">
    <location>
        <begin position="14"/>
        <end position="142"/>
    </location>
</feature>
<dbReference type="PANTHER" id="PTHR47027:SF27">
    <property type="entry name" value="REVERSE TRANSCRIPTASE DOMAIN-CONTAINING PROTEIN"/>
    <property type="match status" value="1"/>
</dbReference>
<proteinExistence type="predicted"/>
<evidence type="ECO:0000313" key="3">
    <source>
        <dbReference type="RefSeq" id="XP_014678985.1"/>
    </source>
</evidence>
<evidence type="ECO:0000313" key="2">
    <source>
        <dbReference type="Proteomes" id="UP000695022"/>
    </source>
</evidence>
<organism evidence="2 3">
    <name type="scientific">Priapulus caudatus</name>
    <name type="common">Priapulid worm</name>
    <dbReference type="NCBI Taxonomy" id="37621"/>
    <lineage>
        <taxon>Eukaryota</taxon>
        <taxon>Metazoa</taxon>
        <taxon>Ecdysozoa</taxon>
        <taxon>Scalidophora</taxon>
        <taxon>Priapulida</taxon>
        <taxon>Priapulimorpha</taxon>
        <taxon>Priapulimorphida</taxon>
        <taxon>Priapulidae</taxon>
        <taxon>Priapulus</taxon>
    </lineage>
</organism>
<dbReference type="PANTHER" id="PTHR47027">
    <property type="entry name" value="REVERSE TRANSCRIPTASE DOMAIN-CONTAINING PROTEIN"/>
    <property type="match status" value="1"/>
</dbReference>
<dbReference type="InterPro" id="IPR000477">
    <property type="entry name" value="RT_dom"/>
</dbReference>
<accession>A0ABM1F3G4</accession>
<dbReference type="Proteomes" id="UP000695022">
    <property type="component" value="Unplaced"/>
</dbReference>
<protein>
    <submittedName>
        <fullName evidence="3">Uncharacterized protein LOC106818826</fullName>
    </submittedName>
</protein>
<reference evidence="3" key="1">
    <citation type="submission" date="2025-08" db="UniProtKB">
        <authorList>
            <consortium name="RefSeq"/>
        </authorList>
    </citation>
    <scope>IDENTIFICATION</scope>
</reference>
<dbReference type="GeneID" id="106818826"/>